<sequence>MQHLNYNHLLYFWTVAKEGSIAKAADSLHLTPQTISGQLKTFEESIGEPLFQRAGRGLLITEMGRVVEQYANEIFSLGSELTQKVKSKQPGTQTIFNVGIVNSIPKLIAYKVLEPALQLDEPIKIICKEGDLDDLLGDLAVHKLDLVLSDRSISTELNVKAYSHELGSSELSFFGTEQLRKEYSGAFPKCLDGAPVLLPMNNHALRRRLDDWFDQEGITPRVIAEFDDSALLKVFGEGGTGFFPAPTAMKPQIEAMYQVKAIDKINNVNEHFFLISPERKIKHPAVVAITETALFSLPSIIQ</sequence>
<reference evidence="8" key="1">
    <citation type="journal article" date="2019" name="Int. J. Syst. Evol. Microbiol.">
        <title>The Global Catalogue of Microorganisms (GCM) 10K type strain sequencing project: providing services to taxonomists for standard genome sequencing and annotation.</title>
        <authorList>
            <consortium name="The Broad Institute Genomics Platform"/>
            <consortium name="The Broad Institute Genome Sequencing Center for Infectious Disease"/>
            <person name="Wu L."/>
            <person name="Ma J."/>
        </authorList>
    </citation>
    <scope>NUCLEOTIDE SEQUENCE [LARGE SCALE GENOMIC DNA]</scope>
    <source>
        <strain evidence="8">KCTC 52438</strain>
    </source>
</reference>
<dbReference type="Pfam" id="PF00126">
    <property type="entry name" value="HTH_1"/>
    <property type="match status" value="1"/>
</dbReference>
<keyword evidence="2" id="KW-0805">Transcription regulation</keyword>
<comment type="caution">
    <text evidence="7">The sequence shown here is derived from an EMBL/GenBank/DDBJ whole genome shotgun (WGS) entry which is preliminary data.</text>
</comment>
<dbReference type="PANTHER" id="PTHR30293">
    <property type="entry name" value="TRANSCRIPTIONAL REGULATORY PROTEIN NAC-RELATED"/>
    <property type="match status" value="1"/>
</dbReference>
<dbReference type="NCBIfam" id="NF008284">
    <property type="entry name" value="PRK11062.1"/>
    <property type="match status" value="1"/>
</dbReference>
<comment type="similarity">
    <text evidence="1">Belongs to the LysR transcriptional regulatory family.</text>
</comment>
<dbReference type="SUPFAM" id="SSF53850">
    <property type="entry name" value="Periplasmic binding protein-like II"/>
    <property type="match status" value="1"/>
</dbReference>
<dbReference type="Proteomes" id="UP001595476">
    <property type="component" value="Unassembled WGS sequence"/>
</dbReference>
<feature type="domain" description="HTH lysR-type" evidence="6">
    <location>
        <begin position="4"/>
        <end position="61"/>
    </location>
</feature>
<dbReference type="RefSeq" id="WP_386715784.1">
    <property type="nucleotide sequence ID" value="NZ_JBHRSZ010000002.1"/>
</dbReference>
<evidence type="ECO:0000313" key="8">
    <source>
        <dbReference type="Proteomes" id="UP001595476"/>
    </source>
</evidence>
<keyword evidence="3" id="KW-0238">DNA-binding</keyword>
<evidence type="ECO:0000313" key="7">
    <source>
        <dbReference type="EMBL" id="MFC3149926.1"/>
    </source>
</evidence>
<keyword evidence="4" id="KW-0010">Activator</keyword>
<evidence type="ECO:0000256" key="4">
    <source>
        <dbReference type="ARBA" id="ARBA00023159"/>
    </source>
</evidence>
<gene>
    <name evidence="7" type="primary">nhaR</name>
    <name evidence="7" type="ORF">ACFOEK_02685</name>
</gene>
<dbReference type="InterPro" id="IPR000847">
    <property type="entry name" value="LysR_HTH_N"/>
</dbReference>
<dbReference type="InterPro" id="IPR005119">
    <property type="entry name" value="LysR_subst-bd"/>
</dbReference>
<organism evidence="7 8">
    <name type="scientific">Litoribrevibacter euphylliae</name>
    <dbReference type="NCBI Taxonomy" id="1834034"/>
    <lineage>
        <taxon>Bacteria</taxon>
        <taxon>Pseudomonadati</taxon>
        <taxon>Pseudomonadota</taxon>
        <taxon>Gammaproteobacteria</taxon>
        <taxon>Oceanospirillales</taxon>
        <taxon>Oceanospirillaceae</taxon>
        <taxon>Litoribrevibacter</taxon>
    </lineage>
</organism>
<keyword evidence="5" id="KW-0804">Transcription</keyword>
<dbReference type="SUPFAM" id="SSF46785">
    <property type="entry name" value="Winged helix' DNA-binding domain"/>
    <property type="match status" value="1"/>
</dbReference>
<dbReference type="Gene3D" id="1.10.10.10">
    <property type="entry name" value="Winged helix-like DNA-binding domain superfamily/Winged helix DNA-binding domain"/>
    <property type="match status" value="1"/>
</dbReference>
<keyword evidence="8" id="KW-1185">Reference proteome</keyword>
<evidence type="ECO:0000259" key="6">
    <source>
        <dbReference type="PROSITE" id="PS50931"/>
    </source>
</evidence>
<evidence type="ECO:0000256" key="2">
    <source>
        <dbReference type="ARBA" id="ARBA00023015"/>
    </source>
</evidence>
<dbReference type="EMBL" id="JBHRSZ010000002">
    <property type="protein sequence ID" value="MFC3149926.1"/>
    <property type="molecule type" value="Genomic_DNA"/>
</dbReference>
<dbReference type="Pfam" id="PF03466">
    <property type="entry name" value="LysR_substrate"/>
    <property type="match status" value="1"/>
</dbReference>
<dbReference type="InterPro" id="IPR036388">
    <property type="entry name" value="WH-like_DNA-bd_sf"/>
</dbReference>
<dbReference type="Gene3D" id="3.40.190.290">
    <property type="match status" value="1"/>
</dbReference>
<dbReference type="PANTHER" id="PTHR30293:SF2">
    <property type="entry name" value="TRANSCRIPTIONAL ACTIVATOR PROTEIN NHAR"/>
    <property type="match status" value="1"/>
</dbReference>
<accession>A0ABV7HB58</accession>
<evidence type="ECO:0000256" key="3">
    <source>
        <dbReference type="ARBA" id="ARBA00023125"/>
    </source>
</evidence>
<protein>
    <submittedName>
        <fullName evidence="7">Transcriptional activator NhaR</fullName>
    </submittedName>
</protein>
<name>A0ABV7HB58_9GAMM</name>
<evidence type="ECO:0000256" key="5">
    <source>
        <dbReference type="ARBA" id="ARBA00023163"/>
    </source>
</evidence>
<dbReference type="InterPro" id="IPR036390">
    <property type="entry name" value="WH_DNA-bd_sf"/>
</dbReference>
<dbReference type="PROSITE" id="PS50931">
    <property type="entry name" value="HTH_LYSR"/>
    <property type="match status" value="1"/>
</dbReference>
<proteinExistence type="inferred from homology"/>
<evidence type="ECO:0000256" key="1">
    <source>
        <dbReference type="ARBA" id="ARBA00009437"/>
    </source>
</evidence>